<sequence>MYPLSAAGIEAAATRIHDFIHLTPILTSSTLNDHFFSLLKNPGAEKPKIYFKCENFQKTGSFKVRGAANAVLKAQNDQVSGFVTHSSGNHGQALAFAAKKSGKDCVVVVPENAPKTKINAIAAYGAEITLVPPTLTARKSKCEEIAKERNYKIIDPHDDWEVMEGQGTIAIEMNKQIPNLDAVLIATGGGGLASGILQWFCERNSKVRVFLIEPEGKNISESVSAGNRLWTTTEPLDTIADGVRVRPLGEKCFQVIKNCNHQSNSDIESAWKLIWERLKIVVEPTAPMPLAALLKYADDFKDYKNIGVVICGGNVDFPNQ</sequence>
<dbReference type="WBParaSite" id="JU765_v2.g3250.t1">
    <property type="protein sequence ID" value="JU765_v2.g3250.t1"/>
    <property type="gene ID" value="JU765_v2.g3250"/>
</dbReference>
<organism evidence="1 2">
    <name type="scientific">Panagrolaimus sp. JU765</name>
    <dbReference type="NCBI Taxonomy" id="591449"/>
    <lineage>
        <taxon>Eukaryota</taxon>
        <taxon>Metazoa</taxon>
        <taxon>Ecdysozoa</taxon>
        <taxon>Nematoda</taxon>
        <taxon>Chromadorea</taxon>
        <taxon>Rhabditida</taxon>
        <taxon>Tylenchina</taxon>
        <taxon>Panagrolaimomorpha</taxon>
        <taxon>Panagrolaimoidea</taxon>
        <taxon>Panagrolaimidae</taxon>
        <taxon>Panagrolaimus</taxon>
    </lineage>
</organism>
<dbReference type="Proteomes" id="UP000887576">
    <property type="component" value="Unplaced"/>
</dbReference>
<evidence type="ECO:0000313" key="1">
    <source>
        <dbReference type="Proteomes" id="UP000887576"/>
    </source>
</evidence>
<protein>
    <submittedName>
        <fullName evidence="2">Tryptophan synthase beta chain-like PALP domain-containing protein</fullName>
    </submittedName>
</protein>
<accession>A0AC34R406</accession>
<name>A0AC34R406_9BILA</name>
<proteinExistence type="predicted"/>
<evidence type="ECO:0000313" key="2">
    <source>
        <dbReference type="WBParaSite" id="JU765_v2.g3250.t1"/>
    </source>
</evidence>
<reference evidence="2" key="1">
    <citation type="submission" date="2022-11" db="UniProtKB">
        <authorList>
            <consortium name="WormBaseParasite"/>
        </authorList>
    </citation>
    <scope>IDENTIFICATION</scope>
</reference>